<accession>A0ABQ9ICG7</accession>
<feature type="compositionally biased region" description="Gly residues" evidence="3">
    <location>
        <begin position="224"/>
        <end position="233"/>
    </location>
</feature>
<feature type="compositionally biased region" description="Polar residues" evidence="3">
    <location>
        <begin position="182"/>
        <end position="192"/>
    </location>
</feature>
<dbReference type="SUPFAM" id="SSF46689">
    <property type="entry name" value="Homeodomain-like"/>
    <property type="match status" value="1"/>
</dbReference>
<dbReference type="Gene3D" id="1.10.10.60">
    <property type="entry name" value="Homeodomain-like"/>
    <property type="match status" value="1"/>
</dbReference>
<dbReference type="InterPro" id="IPR001356">
    <property type="entry name" value="HD"/>
</dbReference>
<comment type="caution">
    <text evidence="5">The sequence shown here is derived from an EMBL/GenBank/DDBJ whole genome shotgun (WGS) entry which is preliminary data.</text>
</comment>
<keyword evidence="2" id="KW-0371">Homeobox</keyword>
<gene>
    <name evidence="5" type="ORF">PR048_006988</name>
</gene>
<reference evidence="5 6" key="1">
    <citation type="submission" date="2023-02" db="EMBL/GenBank/DDBJ databases">
        <title>LHISI_Scaffold_Assembly.</title>
        <authorList>
            <person name="Stuart O.P."/>
            <person name="Cleave R."/>
            <person name="Magrath M.J.L."/>
            <person name="Mikheyev A.S."/>
        </authorList>
    </citation>
    <scope>NUCLEOTIDE SEQUENCE [LARGE SCALE GENOMIC DNA]</scope>
    <source>
        <strain evidence="5">Daus_M_001</strain>
        <tissue evidence="5">Leg muscle</tissue>
    </source>
</reference>
<dbReference type="PANTHER" id="PTHR24329:SF543">
    <property type="entry name" value="FI01017P-RELATED"/>
    <property type="match status" value="1"/>
</dbReference>
<sequence length="239" mass="26020">MAATRVSYQFDLVPGDTELGDCFIACLRLEELESAFAQTHYPDVFTREDLAMKINLTEARVQVRARAVLLLLACLFSRELLIGQVICASSEGWDPSALRGCWEGVTNSERVVEARIVEEGRGDGGDRNQWNTSMHPVVVREAACNHVGGGESVWIVATEMYTRTQGRGKRKIPEKTRRPVASSGTIPSSENPGVNRPGIEPGSPRRDGHILVGEGRPRIMTAGAEGGWGGGGMSKTAWR</sequence>
<evidence type="ECO:0000256" key="1">
    <source>
        <dbReference type="ARBA" id="ARBA00004123"/>
    </source>
</evidence>
<dbReference type="EMBL" id="JARBHB010000002">
    <property type="protein sequence ID" value="KAJ8894358.1"/>
    <property type="molecule type" value="Genomic_DNA"/>
</dbReference>
<dbReference type="CDD" id="cd00086">
    <property type="entry name" value="homeodomain"/>
    <property type="match status" value="1"/>
</dbReference>
<comment type="subcellular location">
    <subcellularLocation>
        <location evidence="1 2">Nucleus</location>
    </subcellularLocation>
</comment>
<keyword evidence="2" id="KW-0238">DNA-binding</keyword>
<name>A0ABQ9ICG7_9NEOP</name>
<feature type="region of interest" description="Disordered" evidence="3">
    <location>
        <begin position="220"/>
        <end position="239"/>
    </location>
</feature>
<evidence type="ECO:0000259" key="4">
    <source>
        <dbReference type="SMART" id="SM00389"/>
    </source>
</evidence>
<dbReference type="Proteomes" id="UP001159363">
    <property type="component" value="Chromosome 2"/>
</dbReference>
<dbReference type="InterPro" id="IPR050649">
    <property type="entry name" value="Paired_Homeobox_TFs"/>
</dbReference>
<evidence type="ECO:0000313" key="5">
    <source>
        <dbReference type="EMBL" id="KAJ8894358.1"/>
    </source>
</evidence>
<feature type="region of interest" description="Disordered" evidence="3">
    <location>
        <begin position="165"/>
        <end position="207"/>
    </location>
</feature>
<organism evidence="5 6">
    <name type="scientific">Dryococelus australis</name>
    <dbReference type="NCBI Taxonomy" id="614101"/>
    <lineage>
        <taxon>Eukaryota</taxon>
        <taxon>Metazoa</taxon>
        <taxon>Ecdysozoa</taxon>
        <taxon>Arthropoda</taxon>
        <taxon>Hexapoda</taxon>
        <taxon>Insecta</taxon>
        <taxon>Pterygota</taxon>
        <taxon>Neoptera</taxon>
        <taxon>Polyneoptera</taxon>
        <taxon>Phasmatodea</taxon>
        <taxon>Verophasmatodea</taxon>
        <taxon>Anareolatae</taxon>
        <taxon>Phasmatidae</taxon>
        <taxon>Eurycanthinae</taxon>
        <taxon>Dryococelus</taxon>
    </lineage>
</organism>
<keyword evidence="2" id="KW-0539">Nucleus</keyword>
<evidence type="ECO:0000256" key="3">
    <source>
        <dbReference type="SAM" id="MobiDB-lite"/>
    </source>
</evidence>
<dbReference type="Pfam" id="PF00046">
    <property type="entry name" value="Homeodomain"/>
    <property type="match status" value="1"/>
</dbReference>
<evidence type="ECO:0000256" key="2">
    <source>
        <dbReference type="RuleBase" id="RU000682"/>
    </source>
</evidence>
<proteinExistence type="predicted"/>
<dbReference type="PANTHER" id="PTHR24329">
    <property type="entry name" value="HOMEOBOX PROTEIN ARISTALESS"/>
    <property type="match status" value="1"/>
</dbReference>
<evidence type="ECO:0000313" key="6">
    <source>
        <dbReference type="Proteomes" id="UP001159363"/>
    </source>
</evidence>
<protein>
    <recommendedName>
        <fullName evidence="4">Homeobox domain-containing protein</fullName>
    </recommendedName>
</protein>
<dbReference type="InterPro" id="IPR009057">
    <property type="entry name" value="Homeodomain-like_sf"/>
</dbReference>
<dbReference type="SMART" id="SM00389">
    <property type="entry name" value="HOX"/>
    <property type="match status" value="1"/>
</dbReference>
<keyword evidence="6" id="KW-1185">Reference proteome</keyword>
<feature type="domain" description="Homeobox" evidence="4">
    <location>
        <begin position="17"/>
        <end position="74"/>
    </location>
</feature>